<name>A0A0S4JG71_BODSA</name>
<organism evidence="2 3">
    <name type="scientific">Bodo saltans</name>
    <name type="common">Flagellated protozoan</name>
    <dbReference type="NCBI Taxonomy" id="75058"/>
    <lineage>
        <taxon>Eukaryota</taxon>
        <taxon>Discoba</taxon>
        <taxon>Euglenozoa</taxon>
        <taxon>Kinetoplastea</taxon>
        <taxon>Metakinetoplastina</taxon>
        <taxon>Eubodonida</taxon>
        <taxon>Bodonidae</taxon>
        <taxon>Bodo</taxon>
    </lineage>
</organism>
<feature type="compositionally biased region" description="Polar residues" evidence="1">
    <location>
        <begin position="325"/>
        <end position="335"/>
    </location>
</feature>
<dbReference type="VEuPathDB" id="TriTrypDB:BSAL_12965"/>
<evidence type="ECO:0000256" key="1">
    <source>
        <dbReference type="SAM" id="MobiDB-lite"/>
    </source>
</evidence>
<sequence>MVALSQRTKRIRFIVDGNLVIPGSEDATTSPTTAVALSPSSPTPFFVPCTVPCSIVRLSQFTNTSSCVPLHEQLVEQAMDSFSQSRHMLHCHGSVGLDALPWELCVVQQGLPVNAASWWSLPAASSGKKQLQLSRTLQRCQATAPVIRFPMCSSSSPVAIVSLLRRHTQSILDARRRSTTSCSSIGKRRIGSMSLTDVYLDKVEAAESTSSVEASFDGFQVTEEGTVDPQQDLLQNIITTCDDVDTVEAVADNNNNNSNNKQFGDFAPADTSPQQPHFLAIDWVAVSAVDDISELRESSKFWVKRIPTLNSNDDEGQDQPPDYNSKPQLSCSPPSASEVECTALPELFLHHFSVTDIEEEQQEAIVESDIDDHPCGTLSEESFLFEFLCVWDTLSK</sequence>
<feature type="region of interest" description="Disordered" evidence="1">
    <location>
        <begin position="308"/>
        <end position="336"/>
    </location>
</feature>
<keyword evidence="3" id="KW-1185">Reference proteome</keyword>
<evidence type="ECO:0000313" key="2">
    <source>
        <dbReference type="EMBL" id="CUG87976.1"/>
    </source>
</evidence>
<protein>
    <submittedName>
        <fullName evidence="2">Uncharacterized protein</fullName>
    </submittedName>
</protein>
<gene>
    <name evidence="2" type="ORF">BSAL_12965</name>
</gene>
<evidence type="ECO:0000313" key="3">
    <source>
        <dbReference type="Proteomes" id="UP000051952"/>
    </source>
</evidence>
<proteinExistence type="predicted"/>
<dbReference type="AlphaFoldDB" id="A0A0S4JG71"/>
<accession>A0A0S4JG71</accession>
<dbReference type="Proteomes" id="UP000051952">
    <property type="component" value="Unassembled WGS sequence"/>
</dbReference>
<dbReference type="EMBL" id="CYKH01001605">
    <property type="protein sequence ID" value="CUG87976.1"/>
    <property type="molecule type" value="Genomic_DNA"/>
</dbReference>
<reference evidence="3" key="1">
    <citation type="submission" date="2015-09" db="EMBL/GenBank/DDBJ databases">
        <authorList>
            <consortium name="Pathogen Informatics"/>
        </authorList>
    </citation>
    <scope>NUCLEOTIDE SEQUENCE [LARGE SCALE GENOMIC DNA]</scope>
    <source>
        <strain evidence="3">Lake Konstanz</strain>
    </source>
</reference>